<dbReference type="GO" id="GO:0000987">
    <property type="term" value="F:cis-regulatory region sequence-specific DNA binding"/>
    <property type="evidence" value="ECO:0007669"/>
    <property type="project" value="TreeGrafter"/>
</dbReference>
<comment type="caution">
    <text evidence="4">The sequence shown here is derived from an EMBL/GenBank/DDBJ whole genome shotgun (WGS) entry which is preliminary data.</text>
</comment>
<dbReference type="PROSITE" id="PS50181">
    <property type="entry name" value="FBOX"/>
    <property type="match status" value="1"/>
</dbReference>
<dbReference type="InterPro" id="IPR036047">
    <property type="entry name" value="F-box-like_dom_sf"/>
</dbReference>
<dbReference type="GO" id="GO:0005634">
    <property type="term" value="C:nucleus"/>
    <property type="evidence" value="ECO:0007669"/>
    <property type="project" value="TreeGrafter"/>
</dbReference>
<dbReference type="Gene3D" id="2.60.120.650">
    <property type="entry name" value="Cupin"/>
    <property type="match status" value="1"/>
</dbReference>
<dbReference type="SMART" id="SM00558">
    <property type="entry name" value="JmjC"/>
    <property type="match status" value="1"/>
</dbReference>
<dbReference type="InterPro" id="IPR001810">
    <property type="entry name" value="F-box_dom"/>
</dbReference>
<dbReference type="PANTHER" id="PTHR12480:SF21">
    <property type="entry name" value="JMJC DOMAIN-CONTAINING PROTEIN 8"/>
    <property type="match status" value="1"/>
</dbReference>
<dbReference type="Proteomes" id="UP000572817">
    <property type="component" value="Unassembled WGS sequence"/>
</dbReference>
<feature type="region of interest" description="Disordered" evidence="1">
    <location>
        <begin position="16"/>
        <end position="52"/>
    </location>
</feature>
<feature type="domain" description="F-box" evidence="2">
    <location>
        <begin position="71"/>
        <end position="117"/>
    </location>
</feature>
<keyword evidence="5" id="KW-1185">Reference proteome</keyword>
<dbReference type="Pfam" id="PF12937">
    <property type="entry name" value="F-box-like"/>
    <property type="match status" value="1"/>
</dbReference>
<dbReference type="EMBL" id="WWBZ02000011">
    <property type="protein sequence ID" value="KAF4311083.1"/>
    <property type="molecule type" value="Genomic_DNA"/>
</dbReference>
<dbReference type="OrthoDB" id="424465at2759"/>
<feature type="compositionally biased region" description="Gly residues" evidence="1">
    <location>
        <begin position="494"/>
        <end position="503"/>
    </location>
</feature>
<dbReference type="AlphaFoldDB" id="A0A8H4N8F1"/>
<protein>
    <submittedName>
        <fullName evidence="4">F-box and domain protein</fullName>
    </submittedName>
</protein>
<evidence type="ECO:0000259" key="3">
    <source>
        <dbReference type="PROSITE" id="PS51184"/>
    </source>
</evidence>
<dbReference type="SUPFAM" id="SSF81383">
    <property type="entry name" value="F-box domain"/>
    <property type="match status" value="1"/>
</dbReference>
<name>A0A8H4N8F1_9PEZI</name>
<accession>A0A8H4N8F1</accession>
<dbReference type="PANTHER" id="PTHR12480">
    <property type="entry name" value="ARGININE DEMETHYLASE AND LYSYL-HYDROXYLASE JMJD"/>
    <property type="match status" value="1"/>
</dbReference>
<gene>
    <name evidence="4" type="ORF">GTA08_BOTSDO13380</name>
</gene>
<evidence type="ECO:0000259" key="2">
    <source>
        <dbReference type="PROSITE" id="PS50181"/>
    </source>
</evidence>
<dbReference type="Gene3D" id="1.20.1280.50">
    <property type="match status" value="1"/>
</dbReference>
<evidence type="ECO:0000256" key="1">
    <source>
        <dbReference type="SAM" id="MobiDB-lite"/>
    </source>
</evidence>
<dbReference type="PROSITE" id="PS51184">
    <property type="entry name" value="JMJC"/>
    <property type="match status" value="1"/>
</dbReference>
<dbReference type="InterPro" id="IPR003347">
    <property type="entry name" value="JmjC_dom"/>
</dbReference>
<feature type="region of interest" description="Disordered" evidence="1">
    <location>
        <begin position="486"/>
        <end position="511"/>
    </location>
</feature>
<dbReference type="Pfam" id="PF13621">
    <property type="entry name" value="Cupin_8"/>
    <property type="match status" value="1"/>
</dbReference>
<evidence type="ECO:0000313" key="5">
    <source>
        <dbReference type="Proteomes" id="UP000572817"/>
    </source>
</evidence>
<proteinExistence type="predicted"/>
<evidence type="ECO:0000313" key="4">
    <source>
        <dbReference type="EMBL" id="KAF4311083.1"/>
    </source>
</evidence>
<reference evidence="4" key="1">
    <citation type="submission" date="2020-04" db="EMBL/GenBank/DDBJ databases">
        <title>Genome Assembly and Annotation of Botryosphaeria dothidea sdau 11-99, a Latent Pathogen of Apple Fruit Ring Rot in China.</title>
        <authorList>
            <person name="Yu C."/>
            <person name="Diao Y."/>
            <person name="Lu Q."/>
            <person name="Zhao J."/>
            <person name="Cui S."/>
            <person name="Peng C."/>
            <person name="He B."/>
            <person name="Liu H."/>
        </authorList>
    </citation>
    <scope>NUCLEOTIDE SEQUENCE [LARGE SCALE GENOMIC DNA]</scope>
    <source>
        <strain evidence="4">Sdau11-99</strain>
    </source>
</reference>
<dbReference type="SUPFAM" id="SSF51197">
    <property type="entry name" value="Clavaminate synthase-like"/>
    <property type="match status" value="1"/>
</dbReference>
<dbReference type="InterPro" id="IPR050910">
    <property type="entry name" value="JMJD6_ArgDemeth/LysHydrox"/>
</dbReference>
<feature type="domain" description="JmjC" evidence="3">
    <location>
        <begin position="270"/>
        <end position="432"/>
    </location>
</feature>
<dbReference type="InterPro" id="IPR041667">
    <property type="entry name" value="Cupin_8"/>
</dbReference>
<organism evidence="4 5">
    <name type="scientific">Botryosphaeria dothidea</name>
    <dbReference type="NCBI Taxonomy" id="55169"/>
    <lineage>
        <taxon>Eukaryota</taxon>
        <taxon>Fungi</taxon>
        <taxon>Dikarya</taxon>
        <taxon>Ascomycota</taxon>
        <taxon>Pezizomycotina</taxon>
        <taxon>Dothideomycetes</taxon>
        <taxon>Dothideomycetes incertae sedis</taxon>
        <taxon>Botryosphaeriales</taxon>
        <taxon>Botryosphaeriaceae</taxon>
        <taxon>Botryosphaeria</taxon>
    </lineage>
</organism>
<feature type="compositionally biased region" description="Basic and acidic residues" evidence="1">
    <location>
        <begin position="28"/>
        <end position="39"/>
    </location>
</feature>
<sequence>MAPSAVPIQGYATAGADDASLSRPTKRLRLDAADPHAEADSDEPAAIPPHPLGVKPAGNAFTASANLKLNAGSFAILPDELLAQLLEYLDWSALIRLGGTCKALYAFTRFDELWRALFTESHRSDFQWRGSWRSTYMSIPESHEAHINCSGLYSDVLYRPFQCTYTSLKPYTTRIPSENAIPHLTDFTHEEFSAKWTSKPFILTAPVKEWPVYRKWTTQFLLEKYADVSFRAEAVDWPLNKYIDYMDNSADESPLYLFDRGFVEKTNISVGKDKADAAYWAPTCFGEDLFAVLGDQRPDSRWMIMGPARSGSTFHKDPNATSAWNAVLTGSKYWLMFPSSSSLPPPPGVILSEDSSEITSPLSIAEYLLSFHEIARATPGCREGICYAGEILHVPSGWFHLVLNLEESIALTQNFVPRGKLADVLGFLRDQADQTSGFKDEVTDPFGLFVQKLGEAYPEILEEGMKELEKKGRPKGRGKWEELVKGDDAAEGEQQGGFTFGFGGDEDEEIP</sequence>